<dbReference type="PANTHER" id="PTHR16056:SF16">
    <property type="entry name" value="REGULATOR OF MICROTUBULE DYNAMICS PROTEIN 1"/>
    <property type="match status" value="1"/>
</dbReference>
<dbReference type="SUPFAM" id="SSF48452">
    <property type="entry name" value="TPR-like"/>
    <property type="match status" value="1"/>
</dbReference>
<protein>
    <recommendedName>
        <fullName evidence="8">Regulator of microtubule dynamics protein 1</fullName>
    </recommendedName>
    <alternativeName>
        <fullName evidence="9">Protein FAM82B</fullName>
    </alternativeName>
</protein>
<evidence type="ECO:0000256" key="7">
    <source>
        <dbReference type="ARBA" id="ARBA00038360"/>
    </source>
</evidence>
<feature type="transmembrane region" description="Helical" evidence="10">
    <location>
        <begin position="192"/>
        <end position="216"/>
    </location>
</feature>
<dbReference type="Pfam" id="PF21033">
    <property type="entry name" value="RMD1-3"/>
    <property type="match status" value="1"/>
</dbReference>
<dbReference type="GO" id="GO:0008017">
    <property type="term" value="F:microtubule binding"/>
    <property type="evidence" value="ECO:0007669"/>
    <property type="project" value="TreeGrafter"/>
</dbReference>
<evidence type="ECO:0000256" key="9">
    <source>
        <dbReference type="ARBA" id="ARBA00041958"/>
    </source>
</evidence>
<reference evidence="11" key="2">
    <citation type="submission" date="2025-09" db="UniProtKB">
        <authorList>
            <consortium name="Ensembl"/>
        </authorList>
    </citation>
    <scope>IDENTIFICATION</scope>
</reference>
<dbReference type="Proteomes" id="UP000261520">
    <property type="component" value="Unplaced"/>
</dbReference>
<dbReference type="GO" id="GO:0005739">
    <property type="term" value="C:mitochondrion"/>
    <property type="evidence" value="ECO:0007669"/>
    <property type="project" value="TreeGrafter"/>
</dbReference>
<keyword evidence="6" id="KW-0206">Cytoskeleton</keyword>
<evidence type="ECO:0000256" key="1">
    <source>
        <dbReference type="ARBA" id="ARBA00004245"/>
    </source>
</evidence>
<reference evidence="11" key="1">
    <citation type="submission" date="2025-08" db="UniProtKB">
        <authorList>
            <consortium name="Ensembl"/>
        </authorList>
    </citation>
    <scope>IDENTIFICATION</scope>
</reference>
<dbReference type="Ensembl" id="ENSPMGT00000016352.1">
    <property type="protein sequence ID" value="ENSPMGP00000015335.1"/>
    <property type="gene ID" value="ENSPMGG00000012569.1"/>
</dbReference>
<evidence type="ECO:0000256" key="2">
    <source>
        <dbReference type="ARBA" id="ARBA00011375"/>
    </source>
</evidence>
<evidence type="ECO:0000256" key="8">
    <source>
        <dbReference type="ARBA" id="ARBA00039966"/>
    </source>
</evidence>
<evidence type="ECO:0000313" key="12">
    <source>
        <dbReference type="Proteomes" id="UP000261520"/>
    </source>
</evidence>
<keyword evidence="10" id="KW-0812">Transmembrane</keyword>
<proteinExistence type="inferred from homology"/>
<evidence type="ECO:0000256" key="3">
    <source>
        <dbReference type="ARBA" id="ARBA00022490"/>
    </source>
</evidence>
<dbReference type="STRING" id="409849.ENSPMGP00000015335"/>
<comment type="similarity">
    <text evidence="7">Belongs to the RMDN family.</text>
</comment>
<comment type="subunit">
    <text evidence="2">Interacts with microtubules.</text>
</comment>
<evidence type="ECO:0000256" key="6">
    <source>
        <dbReference type="ARBA" id="ARBA00023212"/>
    </source>
</evidence>
<dbReference type="Gene3D" id="1.25.40.10">
    <property type="entry name" value="Tetratricopeptide repeat domain"/>
    <property type="match status" value="1"/>
</dbReference>
<dbReference type="GO" id="GO:0097431">
    <property type="term" value="C:mitotic spindle pole"/>
    <property type="evidence" value="ECO:0007669"/>
    <property type="project" value="TreeGrafter"/>
</dbReference>
<dbReference type="GO" id="GO:0005876">
    <property type="term" value="C:spindle microtubule"/>
    <property type="evidence" value="ECO:0007669"/>
    <property type="project" value="TreeGrafter"/>
</dbReference>
<dbReference type="InterPro" id="IPR049039">
    <property type="entry name" value="RMD1-3_a_helical_rpt"/>
</dbReference>
<evidence type="ECO:0000256" key="4">
    <source>
        <dbReference type="ARBA" id="ARBA00022737"/>
    </source>
</evidence>
<keyword evidence="12" id="KW-1185">Reference proteome</keyword>
<sequence length="334" mass="38416">MAGTALTLCRTVLSVSRSKNIRTRAFYYWTAARRTANPFKSGRASVLLGIPALSLLGHELYQRVQRSVMVFALDREEVLEQADYLYSCAETDKLYQLLLQHKDRDDAEFLWRLARVTRDVALLPDTAPEKKKQLIYESLECAKRALDKDETCFAAHKWYAICLSNVGDYEGIKVKLGNSYVIKDHLLVCEHLEYICAVCVVIYIYLIINALCFSFADLPWYQRKVAAVIFATPPTSTYEEAVEYFLKAEAVDPNFYSMNLLMLGKTYLRMNNKEQAKLWLTKAKEYPPLTHEDKEVHLELPRICCQCLVFFFFKGLGSRLYSDIRTVSLKSRGG</sequence>
<keyword evidence="5" id="KW-0802">TPR repeat</keyword>
<dbReference type="AlphaFoldDB" id="A0A3B4AF68"/>
<keyword evidence="4" id="KW-0677">Repeat</keyword>
<evidence type="ECO:0000256" key="5">
    <source>
        <dbReference type="ARBA" id="ARBA00022803"/>
    </source>
</evidence>
<evidence type="ECO:0000256" key="10">
    <source>
        <dbReference type="SAM" id="Phobius"/>
    </source>
</evidence>
<keyword evidence="10" id="KW-0472">Membrane</keyword>
<name>A0A3B4AF68_9GOBI</name>
<evidence type="ECO:0000313" key="11">
    <source>
        <dbReference type="Ensembl" id="ENSPMGP00000015335.1"/>
    </source>
</evidence>
<comment type="subcellular location">
    <subcellularLocation>
        <location evidence="1">Cytoplasm</location>
        <location evidence="1">Cytoskeleton</location>
    </subcellularLocation>
</comment>
<dbReference type="PANTHER" id="PTHR16056">
    <property type="entry name" value="REGULATOR OF MICROTUBULE DYNAMICS PROTEIN"/>
    <property type="match status" value="1"/>
</dbReference>
<keyword evidence="3" id="KW-0963">Cytoplasm</keyword>
<organism evidence="11 12">
    <name type="scientific">Periophthalmus magnuspinnatus</name>
    <dbReference type="NCBI Taxonomy" id="409849"/>
    <lineage>
        <taxon>Eukaryota</taxon>
        <taxon>Metazoa</taxon>
        <taxon>Chordata</taxon>
        <taxon>Craniata</taxon>
        <taxon>Vertebrata</taxon>
        <taxon>Euteleostomi</taxon>
        <taxon>Actinopterygii</taxon>
        <taxon>Neopterygii</taxon>
        <taxon>Teleostei</taxon>
        <taxon>Neoteleostei</taxon>
        <taxon>Acanthomorphata</taxon>
        <taxon>Gobiaria</taxon>
        <taxon>Gobiiformes</taxon>
        <taxon>Gobioidei</taxon>
        <taxon>Gobiidae</taxon>
        <taxon>Oxudercinae</taxon>
        <taxon>Periophthalmus</taxon>
    </lineage>
</organism>
<dbReference type="InterPro" id="IPR011990">
    <property type="entry name" value="TPR-like_helical_dom_sf"/>
</dbReference>
<accession>A0A3B4AF68</accession>
<keyword evidence="10" id="KW-1133">Transmembrane helix</keyword>